<dbReference type="Pfam" id="PF07030">
    <property type="entry name" value="Phage_Mu_Gp36"/>
    <property type="match status" value="1"/>
</dbReference>
<dbReference type="EMBL" id="JASBRG010000003">
    <property type="protein sequence ID" value="MDI3319138.1"/>
    <property type="molecule type" value="Genomic_DNA"/>
</dbReference>
<keyword evidence="3" id="KW-1185">Reference proteome</keyword>
<gene>
    <name evidence="2" type="ORF">QJ048_05105</name>
</gene>
<feature type="compositionally biased region" description="Low complexity" evidence="1">
    <location>
        <begin position="123"/>
        <end position="138"/>
    </location>
</feature>
<reference evidence="2 3" key="1">
    <citation type="submission" date="2023-05" db="EMBL/GenBank/DDBJ databases">
        <title>Genome sequence of Pinibacter sp. MAH-24.</title>
        <authorList>
            <person name="Huq M.A."/>
        </authorList>
    </citation>
    <scope>NUCLEOTIDE SEQUENCE [LARGE SCALE GENOMIC DNA]</scope>
    <source>
        <strain evidence="2 3">MAH-24</strain>
    </source>
</reference>
<proteinExistence type="predicted"/>
<feature type="region of interest" description="Disordered" evidence="1">
    <location>
        <begin position="118"/>
        <end position="165"/>
    </location>
</feature>
<dbReference type="RefSeq" id="WP_282333253.1">
    <property type="nucleotide sequence ID" value="NZ_JASBRG010000003.1"/>
</dbReference>
<accession>A0ABT6R9G0</accession>
<dbReference type="InterPro" id="IPR009752">
    <property type="entry name" value="Phage_Mu_GpJ"/>
</dbReference>
<dbReference type="Proteomes" id="UP001226434">
    <property type="component" value="Unassembled WGS sequence"/>
</dbReference>
<name>A0ABT6R9G0_9BACT</name>
<sequence length="165" mass="18210">MYIQKKDYRIRISLALFDLLLQNATQNDQTEEDVLTEASKIAEDTIASFLGNLYDIVPEFSKAGTQRNFYILSLAISIALYNIYQNADDNDIPEKVIKNYDDAMEELLNLSKGKTNLDLPAKSTGSTDDNGNNGSSNGANGPEIAVQDGSGLRRFGSNPKRSHMP</sequence>
<evidence type="ECO:0000313" key="2">
    <source>
        <dbReference type="EMBL" id="MDI3319138.1"/>
    </source>
</evidence>
<evidence type="ECO:0000313" key="3">
    <source>
        <dbReference type="Proteomes" id="UP001226434"/>
    </source>
</evidence>
<protein>
    <submittedName>
        <fullName evidence="2">DUF1320 family protein</fullName>
    </submittedName>
</protein>
<organism evidence="2 3">
    <name type="scientific">Pinibacter soli</name>
    <dbReference type="NCBI Taxonomy" id="3044211"/>
    <lineage>
        <taxon>Bacteria</taxon>
        <taxon>Pseudomonadati</taxon>
        <taxon>Bacteroidota</taxon>
        <taxon>Chitinophagia</taxon>
        <taxon>Chitinophagales</taxon>
        <taxon>Chitinophagaceae</taxon>
        <taxon>Pinibacter</taxon>
    </lineage>
</organism>
<comment type="caution">
    <text evidence="2">The sequence shown here is derived from an EMBL/GenBank/DDBJ whole genome shotgun (WGS) entry which is preliminary data.</text>
</comment>
<evidence type="ECO:0000256" key="1">
    <source>
        <dbReference type="SAM" id="MobiDB-lite"/>
    </source>
</evidence>